<sequence length="191" mass="21119">MNAVRQAIWLFCALIALACSGWYFASAPAAIRLDDQTLATTADTIVTGLTVRQFDEQGQIANSLVSPRMEHIPENNTHLLIRPYIIVTQTADQPPWEIRARTAKSIQGGGKVTFIDEVYIHQAKGERTAESTFKTDVLDYFPKKKLAMTSSAVVFEQPGSVVQANGMNAWLAEKRVELLGKARAVYDPEHA</sequence>
<keyword evidence="4" id="KW-1133">Transmembrane helix</keyword>
<evidence type="ECO:0000256" key="2">
    <source>
        <dbReference type="ARBA" id="ARBA00022519"/>
    </source>
</evidence>
<evidence type="ECO:0000256" key="1">
    <source>
        <dbReference type="ARBA" id="ARBA00022475"/>
    </source>
</evidence>
<dbReference type="Gene3D" id="2.60.450.10">
    <property type="entry name" value="Lipopolysaccharide (LPS) transport protein A like domain"/>
    <property type="match status" value="1"/>
</dbReference>
<evidence type="ECO:0000313" key="8">
    <source>
        <dbReference type="Proteomes" id="UP001595758"/>
    </source>
</evidence>
<evidence type="ECO:0000313" key="7">
    <source>
        <dbReference type="EMBL" id="MFC3907658.1"/>
    </source>
</evidence>
<keyword evidence="8" id="KW-1185">Reference proteome</keyword>
<dbReference type="InterPro" id="IPR026265">
    <property type="entry name" value="LptC"/>
</dbReference>
<reference evidence="8" key="1">
    <citation type="journal article" date="2019" name="Int. J. Syst. Evol. Microbiol.">
        <title>The Global Catalogue of Microorganisms (GCM) 10K type strain sequencing project: providing services to taxonomists for standard genome sequencing and annotation.</title>
        <authorList>
            <consortium name="The Broad Institute Genomics Platform"/>
            <consortium name="The Broad Institute Genome Sequencing Center for Infectious Disease"/>
            <person name="Wu L."/>
            <person name="Ma J."/>
        </authorList>
    </citation>
    <scope>NUCLEOTIDE SEQUENCE [LARGE SCALE GENOMIC DNA]</scope>
    <source>
        <strain evidence="8">CCUG 59858</strain>
    </source>
</reference>
<organism evidence="7 8">
    <name type="scientific">Legionella dresdenensis</name>
    <dbReference type="NCBI Taxonomy" id="450200"/>
    <lineage>
        <taxon>Bacteria</taxon>
        <taxon>Pseudomonadati</taxon>
        <taxon>Pseudomonadota</taxon>
        <taxon>Gammaproteobacteria</taxon>
        <taxon>Legionellales</taxon>
        <taxon>Legionellaceae</taxon>
        <taxon>Legionella</taxon>
    </lineage>
</organism>
<dbReference type="NCBIfam" id="TIGR04409">
    <property type="entry name" value="LptC_YrbK"/>
    <property type="match status" value="1"/>
</dbReference>
<feature type="signal peptide" evidence="6">
    <location>
        <begin position="1"/>
        <end position="25"/>
    </location>
</feature>
<protein>
    <submittedName>
        <fullName evidence="7">LPS export ABC transporter periplasmic protein LptC</fullName>
    </submittedName>
</protein>
<dbReference type="RefSeq" id="WP_382340218.1">
    <property type="nucleotide sequence ID" value="NZ_JBHSAB010000001.1"/>
</dbReference>
<keyword evidence="6" id="KW-0732">Signal</keyword>
<feature type="chain" id="PRO_5045258965" evidence="6">
    <location>
        <begin position="26"/>
        <end position="191"/>
    </location>
</feature>
<dbReference type="InterPro" id="IPR052363">
    <property type="entry name" value="LPS_export_LptC"/>
</dbReference>
<evidence type="ECO:0000256" key="4">
    <source>
        <dbReference type="ARBA" id="ARBA00022989"/>
    </source>
</evidence>
<evidence type="ECO:0000256" key="3">
    <source>
        <dbReference type="ARBA" id="ARBA00022692"/>
    </source>
</evidence>
<evidence type="ECO:0000256" key="5">
    <source>
        <dbReference type="ARBA" id="ARBA00023136"/>
    </source>
</evidence>
<dbReference type="EMBL" id="JBHSAB010000001">
    <property type="protein sequence ID" value="MFC3907658.1"/>
    <property type="molecule type" value="Genomic_DNA"/>
</dbReference>
<dbReference type="Pfam" id="PF06835">
    <property type="entry name" value="LptC"/>
    <property type="match status" value="1"/>
</dbReference>
<keyword evidence="5" id="KW-0472">Membrane</keyword>
<dbReference type="PANTHER" id="PTHR37481:SF1">
    <property type="entry name" value="LIPOPOLYSACCHARIDE EXPORT SYSTEM PROTEIN LPTC"/>
    <property type="match status" value="1"/>
</dbReference>
<accession>A0ABV8CBH0</accession>
<dbReference type="Proteomes" id="UP001595758">
    <property type="component" value="Unassembled WGS sequence"/>
</dbReference>
<comment type="caution">
    <text evidence="7">The sequence shown here is derived from an EMBL/GenBank/DDBJ whole genome shotgun (WGS) entry which is preliminary data.</text>
</comment>
<gene>
    <name evidence="7" type="primary">lptC</name>
    <name evidence="7" type="ORF">ACFORL_01010</name>
</gene>
<keyword evidence="3" id="KW-0812">Transmembrane</keyword>
<keyword evidence="2" id="KW-0997">Cell inner membrane</keyword>
<keyword evidence="1" id="KW-1003">Cell membrane</keyword>
<evidence type="ECO:0000256" key="6">
    <source>
        <dbReference type="SAM" id="SignalP"/>
    </source>
</evidence>
<proteinExistence type="predicted"/>
<name>A0ABV8CBH0_9GAMM</name>
<dbReference type="PROSITE" id="PS51257">
    <property type="entry name" value="PROKAR_LIPOPROTEIN"/>
    <property type="match status" value="1"/>
</dbReference>
<dbReference type="InterPro" id="IPR010664">
    <property type="entry name" value="LipoPS_assembly_LptC-rel"/>
</dbReference>
<dbReference type="PANTHER" id="PTHR37481">
    <property type="entry name" value="LIPOPOLYSACCHARIDE EXPORT SYSTEM PROTEIN LPTC"/>
    <property type="match status" value="1"/>
</dbReference>